<accession>A0AAN7LRZ5</accession>
<sequence length="72" mass="8655">MDSKHTEKVLKHFDYQSEMLTRIQRLMADELRKLQVEEEMLMRKLHKILATQDVTKKSDHKEDKSGGRRQDD</sequence>
<organism evidence="2 3">
    <name type="scientific">Trapa natans</name>
    <name type="common">Water chestnut</name>
    <dbReference type="NCBI Taxonomy" id="22666"/>
    <lineage>
        <taxon>Eukaryota</taxon>
        <taxon>Viridiplantae</taxon>
        <taxon>Streptophyta</taxon>
        <taxon>Embryophyta</taxon>
        <taxon>Tracheophyta</taxon>
        <taxon>Spermatophyta</taxon>
        <taxon>Magnoliopsida</taxon>
        <taxon>eudicotyledons</taxon>
        <taxon>Gunneridae</taxon>
        <taxon>Pentapetalae</taxon>
        <taxon>rosids</taxon>
        <taxon>malvids</taxon>
        <taxon>Myrtales</taxon>
        <taxon>Lythraceae</taxon>
        <taxon>Trapa</taxon>
    </lineage>
</organism>
<comment type="caution">
    <text evidence="2">The sequence shown here is derived from an EMBL/GenBank/DDBJ whole genome shotgun (WGS) entry which is preliminary data.</text>
</comment>
<reference evidence="2 3" key="1">
    <citation type="journal article" date="2023" name="Hortic Res">
        <title>Pangenome of water caltrop reveals structural variations and asymmetric subgenome divergence after allopolyploidization.</title>
        <authorList>
            <person name="Zhang X."/>
            <person name="Chen Y."/>
            <person name="Wang L."/>
            <person name="Yuan Y."/>
            <person name="Fang M."/>
            <person name="Shi L."/>
            <person name="Lu R."/>
            <person name="Comes H.P."/>
            <person name="Ma Y."/>
            <person name="Chen Y."/>
            <person name="Huang G."/>
            <person name="Zhou Y."/>
            <person name="Zheng Z."/>
            <person name="Qiu Y."/>
        </authorList>
    </citation>
    <scope>NUCLEOTIDE SEQUENCE [LARGE SCALE GENOMIC DNA]</scope>
    <source>
        <strain evidence="2">F231</strain>
    </source>
</reference>
<dbReference type="PANTHER" id="PTHR37718">
    <property type="entry name" value="BNAC03G61340D PROTEIN"/>
    <property type="match status" value="1"/>
</dbReference>
<evidence type="ECO:0000313" key="3">
    <source>
        <dbReference type="Proteomes" id="UP001346149"/>
    </source>
</evidence>
<dbReference type="EMBL" id="JAXQNO010000010">
    <property type="protein sequence ID" value="KAK4790094.1"/>
    <property type="molecule type" value="Genomic_DNA"/>
</dbReference>
<gene>
    <name evidence="2" type="ORF">SAY86_017398</name>
</gene>
<dbReference type="PANTHER" id="PTHR37718:SF2">
    <property type="entry name" value="OS03G0205150 PROTEIN"/>
    <property type="match status" value="1"/>
</dbReference>
<proteinExistence type="predicted"/>
<dbReference type="Proteomes" id="UP001346149">
    <property type="component" value="Unassembled WGS sequence"/>
</dbReference>
<evidence type="ECO:0000256" key="1">
    <source>
        <dbReference type="SAM" id="MobiDB-lite"/>
    </source>
</evidence>
<feature type="compositionally biased region" description="Basic and acidic residues" evidence="1">
    <location>
        <begin position="54"/>
        <end position="72"/>
    </location>
</feature>
<keyword evidence="3" id="KW-1185">Reference proteome</keyword>
<feature type="region of interest" description="Disordered" evidence="1">
    <location>
        <begin position="49"/>
        <end position="72"/>
    </location>
</feature>
<protein>
    <submittedName>
        <fullName evidence="2">Uncharacterized protein</fullName>
    </submittedName>
</protein>
<name>A0AAN7LRZ5_TRANT</name>
<dbReference type="AlphaFoldDB" id="A0AAN7LRZ5"/>
<evidence type="ECO:0000313" key="2">
    <source>
        <dbReference type="EMBL" id="KAK4790094.1"/>
    </source>
</evidence>